<evidence type="ECO:0000313" key="2">
    <source>
        <dbReference type="Proteomes" id="UP000515237"/>
    </source>
</evidence>
<gene>
    <name evidence="1" type="ORF">HUW51_05340</name>
</gene>
<protein>
    <submittedName>
        <fullName evidence="1">Uncharacterized protein</fullName>
    </submittedName>
</protein>
<dbReference type="EMBL" id="CP055156">
    <property type="protein sequence ID" value="QNF32178.1"/>
    <property type="molecule type" value="Genomic_DNA"/>
</dbReference>
<dbReference type="RefSeq" id="WP_185272959.1">
    <property type="nucleotide sequence ID" value="NZ_CP055156.1"/>
</dbReference>
<proteinExistence type="predicted"/>
<organism evidence="1 2">
    <name type="scientific">Adhaeribacter swui</name>
    <dbReference type="NCBI Taxonomy" id="2086471"/>
    <lineage>
        <taxon>Bacteria</taxon>
        <taxon>Pseudomonadati</taxon>
        <taxon>Bacteroidota</taxon>
        <taxon>Cytophagia</taxon>
        <taxon>Cytophagales</taxon>
        <taxon>Hymenobacteraceae</taxon>
        <taxon>Adhaeribacter</taxon>
    </lineage>
</organism>
<sequence>MKNLKKMFSALLLSGLVICSISRCNPDGNISEPGINFETPTEVAPTLYNSTPDEQISTWYTHHNGLLNPETSSITIYLTTQRTDIANQYAVNYIDVDDNIAAGWASNSNGATCIGHVR</sequence>
<name>A0A7G7G4U4_9BACT</name>
<accession>A0A7G7G4U4</accession>
<reference evidence="1 2" key="1">
    <citation type="journal article" date="2018" name="Int. J. Syst. Evol. Microbiol.">
        <title>Adhaeribacter swui sp. nov., isolated from wet mud.</title>
        <authorList>
            <person name="Kim D.U."/>
            <person name="Kim K.W."/>
            <person name="Kang M.S."/>
            <person name="Kim J.Y."/>
            <person name="Jang J.H."/>
            <person name="Kim M.K."/>
        </authorList>
    </citation>
    <scope>NUCLEOTIDE SEQUENCE [LARGE SCALE GENOMIC DNA]</scope>
    <source>
        <strain evidence="1 2">KCTC 52873</strain>
    </source>
</reference>
<evidence type="ECO:0000313" key="1">
    <source>
        <dbReference type="EMBL" id="QNF32178.1"/>
    </source>
</evidence>
<dbReference type="KEGG" id="aswu:HUW51_05340"/>
<dbReference type="Proteomes" id="UP000515237">
    <property type="component" value="Chromosome"/>
</dbReference>
<dbReference type="AlphaFoldDB" id="A0A7G7G4U4"/>
<keyword evidence="2" id="KW-1185">Reference proteome</keyword>